<dbReference type="Pfam" id="PF00248">
    <property type="entry name" value="Aldo_ket_red"/>
    <property type="match status" value="1"/>
</dbReference>
<feature type="site" description="Lowers pKa of active site Tyr" evidence="5">
    <location>
        <position position="82"/>
    </location>
</feature>
<dbReference type="EMBL" id="VBSP01000023">
    <property type="protein sequence ID" value="TLQ40908.1"/>
    <property type="molecule type" value="Genomic_DNA"/>
</dbReference>
<evidence type="ECO:0000256" key="4">
    <source>
        <dbReference type="PIRSR" id="PIRSR000097-2"/>
    </source>
</evidence>
<proteinExistence type="inferred from homology"/>
<dbReference type="Gene3D" id="3.20.20.100">
    <property type="entry name" value="NADP-dependent oxidoreductase domain"/>
    <property type="match status" value="1"/>
</dbReference>
<protein>
    <submittedName>
        <fullName evidence="7">Aldo/keto reductase</fullName>
    </submittedName>
</protein>
<gene>
    <name evidence="7" type="ORF">FEZ33_07325</name>
</gene>
<dbReference type="FunFam" id="3.20.20.100:FF:000002">
    <property type="entry name" value="2,5-diketo-D-gluconic acid reductase A"/>
    <property type="match status" value="1"/>
</dbReference>
<evidence type="ECO:0000256" key="5">
    <source>
        <dbReference type="PIRSR" id="PIRSR000097-3"/>
    </source>
</evidence>
<dbReference type="PROSITE" id="PS00063">
    <property type="entry name" value="ALDOKETO_REDUCTASE_3"/>
    <property type="match status" value="1"/>
</dbReference>
<organism evidence="7 8">
    <name type="scientific">Ruoffia tabacinasalis</name>
    <dbReference type="NCBI Taxonomy" id="87458"/>
    <lineage>
        <taxon>Bacteria</taxon>
        <taxon>Bacillati</taxon>
        <taxon>Bacillota</taxon>
        <taxon>Bacilli</taxon>
        <taxon>Lactobacillales</taxon>
        <taxon>Aerococcaceae</taxon>
        <taxon>Ruoffia</taxon>
    </lineage>
</organism>
<feature type="binding site" evidence="4">
    <location>
        <position position="118"/>
    </location>
    <ligand>
        <name>substrate</name>
    </ligand>
</feature>
<comment type="similarity">
    <text evidence="1">Belongs to the aldo/keto reductase family.</text>
</comment>
<dbReference type="InterPro" id="IPR018170">
    <property type="entry name" value="Aldo/ket_reductase_CS"/>
</dbReference>
<keyword evidence="2" id="KW-0560">Oxidoreductase</keyword>
<dbReference type="AlphaFoldDB" id="A0A5R9DUA8"/>
<dbReference type="InterPro" id="IPR020471">
    <property type="entry name" value="AKR"/>
</dbReference>
<dbReference type="RefSeq" id="WP_138404751.1">
    <property type="nucleotide sequence ID" value="NZ_VBSP01000023.1"/>
</dbReference>
<dbReference type="InterPro" id="IPR036812">
    <property type="entry name" value="NAD(P)_OxRdtase_dom_sf"/>
</dbReference>
<accession>A0A5R9DUA8</accession>
<feature type="active site" description="Proton donor" evidence="3">
    <location>
        <position position="57"/>
    </location>
</feature>
<comment type="caution">
    <text evidence="7">The sequence shown here is derived from an EMBL/GenBank/DDBJ whole genome shotgun (WGS) entry which is preliminary data.</text>
</comment>
<reference evidence="7 8" key="1">
    <citation type="submission" date="2019-05" db="EMBL/GenBank/DDBJ databases">
        <title>The metagenome of a microbial culture collection derived from dairy environment covers the genomic content of the human microbiome.</title>
        <authorList>
            <person name="Roder T."/>
            <person name="Wuthrich D."/>
            <person name="Sattari Z."/>
            <person name="Von Ah U."/>
            <person name="Bar C."/>
            <person name="Ronchi F."/>
            <person name="Macpherson A.J."/>
            <person name="Ganal-Vonarburg S.C."/>
            <person name="Bruggmann R."/>
            <person name="Vergeres G."/>
        </authorList>
    </citation>
    <scope>NUCLEOTIDE SEQUENCE [LARGE SCALE GENOMIC DNA]</scope>
    <source>
        <strain evidence="7 8">FAM 24227</strain>
    </source>
</reference>
<evidence type="ECO:0000256" key="1">
    <source>
        <dbReference type="ARBA" id="ARBA00007905"/>
    </source>
</evidence>
<feature type="domain" description="NADP-dependent oxidoreductase" evidence="6">
    <location>
        <begin position="15"/>
        <end position="266"/>
    </location>
</feature>
<dbReference type="PANTHER" id="PTHR43827:SF14">
    <property type="entry name" value="NADP-DEPENDENT OXIDOREDUCTASE DOMAIN-CONTAINING PROTEIN"/>
    <property type="match status" value="1"/>
</dbReference>
<dbReference type="InterPro" id="IPR023210">
    <property type="entry name" value="NADP_OxRdtase_dom"/>
</dbReference>
<evidence type="ECO:0000256" key="3">
    <source>
        <dbReference type="PIRSR" id="PIRSR000097-1"/>
    </source>
</evidence>
<dbReference type="SUPFAM" id="SSF51430">
    <property type="entry name" value="NAD(P)-linked oxidoreductase"/>
    <property type="match status" value="1"/>
</dbReference>
<dbReference type="PANTHER" id="PTHR43827">
    <property type="entry name" value="2,5-DIKETO-D-GLUCONIC ACID REDUCTASE"/>
    <property type="match status" value="1"/>
</dbReference>
<dbReference type="CDD" id="cd19071">
    <property type="entry name" value="AKR_AKR1-5-like"/>
    <property type="match status" value="1"/>
</dbReference>
<evidence type="ECO:0000259" key="6">
    <source>
        <dbReference type="Pfam" id="PF00248"/>
    </source>
</evidence>
<dbReference type="Proteomes" id="UP000306420">
    <property type="component" value="Unassembled WGS sequence"/>
</dbReference>
<dbReference type="PROSITE" id="PS00798">
    <property type="entry name" value="ALDOKETO_REDUCTASE_1"/>
    <property type="match status" value="1"/>
</dbReference>
<sequence>MNWITLNNNKQIPIIGSGTNTFGKVNNDYSADINFDTTELQSAITNGYRHFDTAISYRNEAVIGKAITESDVPREEFFITSKLPGKPEYTKDEATIDEAVKYSLEAFQTDYIDLYLIHHPWDNDEEMVATWKVLEKHAKAGILKSIGVSNFSKDQLQLILDNATIKPTVNQIKSHPGEWNHDVIEFGREHEVFAEAWSPLSGVSAANRERLNAIGEKYGKSWSQVVLNFQIDREVIVIPKSHNFDRQKSNLEVFDFELTEEEKQEIYNL</sequence>
<evidence type="ECO:0000313" key="7">
    <source>
        <dbReference type="EMBL" id="TLQ40908.1"/>
    </source>
</evidence>
<dbReference type="GO" id="GO:0016616">
    <property type="term" value="F:oxidoreductase activity, acting on the CH-OH group of donors, NAD or NADP as acceptor"/>
    <property type="evidence" value="ECO:0007669"/>
    <property type="project" value="UniProtKB-ARBA"/>
</dbReference>
<evidence type="ECO:0000313" key="8">
    <source>
        <dbReference type="Proteomes" id="UP000306420"/>
    </source>
</evidence>
<dbReference type="PIRSF" id="PIRSF000097">
    <property type="entry name" value="AKR"/>
    <property type="match status" value="1"/>
</dbReference>
<dbReference type="PRINTS" id="PR00069">
    <property type="entry name" value="ALDKETRDTASE"/>
</dbReference>
<evidence type="ECO:0000256" key="2">
    <source>
        <dbReference type="ARBA" id="ARBA00023002"/>
    </source>
</evidence>
<name>A0A5R9DUA8_9LACT</name>
<dbReference type="OrthoDB" id="9804790at2"/>